<dbReference type="Pfam" id="PF00646">
    <property type="entry name" value="F-box"/>
    <property type="match status" value="1"/>
</dbReference>
<dbReference type="Pfam" id="PF23622">
    <property type="entry name" value="LRR_At1g61320_AtMIF1"/>
    <property type="match status" value="1"/>
</dbReference>
<evidence type="ECO:0000313" key="3">
    <source>
        <dbReference type="Proteomes" id="UP000289340"/>
    </source>
</evidence>
<evidence type="ECO:0000313" key="2">
    <source>
        <dbReference type="EMBL" id="RZB99491.1"/>
    </source>
</evidence>
<accession>A0A445JM36</accession>
<dbReference type="InterPro" id="IPR053781">
    <property type="entry name" value="F-box_AtFBL13-like"/>
</dbReference>
<dbReference type="AlphaFoldDB" id="A0A445JM36"/>
<sequence>MKNQNRKKQGESAAKCKKEDYISKLPNSIICNILSYLKVKDAVTTSVLSSKWRNISCNPSNLILDEDNMLIKREHSLTYVLLHLSVVQRLEFKRGRTLAFVSNVNMYLSHVEEVQKIDKLKVCFTFRHNEYGSTDLDRWIRFAVEKNVEEIDLCLLEENHHHLINASPNDGYYVFPCEVVGNYEGQSGSKSFLKSLRLAHCVLAPHMLHNLGFSTLTTMELFKVDLKSELHIQILLSSCSNLEFFGLSECYNMKNLKIEHPYCQKLKYLKVKLCQELKKLVLYSTSLEALEFKGSKIEFVFDAPRLKTFYSPVSDTDACHKELWPVFRLPIDIPQLETLIMECSCNMGKVMTNRLPTLTFPCLRHLEVIKVSTQRQDLWWVARTLKACPMLQRLELHLKTYLCIDDDVRERGWPPKFEHNHLKEVVITGIKGYLCEIEIAIYLLRNAISLEKMTIDPRAKVYIENGKWGQAEAFGNWSRVGKPKVHRHLKQEANSSAVELLIK</sequence>
<dbReference type="PANTHER" id="PTHR34145">
    <property type="entry name" value="OS02G0105600 PROTEIN"/>
    <property type="match status" value="1"/>
</dbReference>
<dbReference type="InterPro" id="IPR001810">
    <property type="entry name" value="F-box_dom"/>
</dbReference>
<dbReference type="Gramene" id="XM_028391046.1">
    <property type="protein sequence ID" value="XP_028246847.1"/>
    <property type="gene ID" value="LOC114424193"/>
</dbReference>
<dbReference type="InterPro" id="IPR036047">
    <property type="entry name" value="F-box-like_dom_sf"/>
</dbReference>
<protein>
    <recommendedName>
        <fullName evidence="1">F-box domain-containing protein</fullName>
    </recommendedName>
</protein>
<dbReference type="PANTHER" id="PTHR34145:SF28">
    <property type="entry name" value="F-BOX DOMAIN-CONTAINING PROTEIN"/>
    <property type="match status" value="1"/>
</dbReference>
<dbReference type="Proteomes" id="UP000289340">
    <property type="component" value="Chromosome 8"/>
</dbReference>
<organism evidence="2 3">
    <name type="scientific">Glycine soja</name>
    <name type="common">Wild soybean</name>
    <dbReference type="NCBI Taxonomy" id="3848"/>
    <lineage>
        <taxon>Eukaryota</taxon>
        <taxon>Viridiplantae</taxon>
        <taxon>Streptophyta</taxon>
        <taxon>Embryophyta</taxon>
        <taxon>Tracheophyta</taxon>
        <taxon>Spermatophyta</taxon>
        <taxon>Magnoliopsida</taxon>
        <taxon>eudicotyledons</taxon>
        <taxon>Gunneridae</taxon>
        <taxon>Pentapetalae</taxon>
        <taxon>rosids</taxon>
        <taxon>fabids</taxon>
        <taxon>Fabales</taxon>
        <taxon>Fabaceae</taxon>
        <taxon>Papilionoideae</taxon>
        <taxon>50 kb inversion clade</taxon>
        <taxon>NPAAA clade</taxon>
        <taxon>indigoferoid/millettioid clade</taxon>
        <taxon>Phaseoleae</taxon>
        <taxon>Glycine</taxon>
        <taxon>Glycine subgen. Soja</taxon>
    </lineage>
</organism>
<dbReference type="Gene3D" id="3.80.10.10">
    <property type="entry name" value="Ribonuclease Inhibitor"/>
    <property type="match status" value="1"/>
</dbReference>
<dbReference type="PROSITE" id="PS50181">
    <property type="entry name" value="FBOX"/>
    <property type="match status" value="1"/>
</dbReference>
<reference evidence="2 3" key="1">
    <citation type="submission" date="2018-09" db="EMBL/GenBank/DDBJ databases">
        <title>A high-quality reference genome of wild soybean provides a powerful tool to mine soybean genomes.</title>
        <authorList>
            <person name="Xie M."/>
            <person name="Chung C.Y.L."/>
            <person name="Li M.-W."/>
            <person name="Wong F.-L."/>
            <person name="Chan T.-F."/>
            <person name="Lam H.-M."/>
        </authorList>
    </citation>
    <scope>NUCLEOTIDE SEQUENCE [LARGE SCALE GENOMIC DNA]</scope>
    <source>
        <strain evidence="3">cv. W05</strain>
        <tissue evidence="2">Hypocotyl of etiolated seedlings</tissue>
    </source>
</reference>
<dbReference type="InterPro" id="IPR053772">
    <property type="entry name" value="At1g61320/At1g61330-like"/>
</dbReference>
<gene>
    <name evidence="2" type="ORF">D0Y65_022078</name>
</gene>
<dbReference type="InterPro" id="IPR032675">
    <property type="entry name" value="LRR_dom_sf"/>
</dbReference>
<proteinExistence type="predicted"/>
<dbReference type="CDD" id="cd22160">
    <property type="entry name" value="F-box_AtFBL13-like"/>
    <property type="match status" value="1"/>
</dbReference>
<dbReference type="Gene3D" id="1.20.1280.50">
    <property type="match status" value="1"/>
</dbReference>
<name>A0A445JM36_GLYSO</name>
<dbReference type="SUPFAM" id="SSF52047">
    <property type="entry name" value="RNI-like"/>
    <property type="match status" value="1"/>
</dbReference>
<keyword evidence="3" id="KW-1185">Reference proteome</keyword>
<feature type="domain" description="F-box" evidence="1">
    <location>
        <begin position="19"/>
        <end position="55"/>
    </location>
</feature>
<comment type="caution">
    <text evidence="2">The sequence shown here is derived from an EMBL/GenBank/DDBJ whole genome shotgun (WGS) entry which is preliminary data.</text>
</comment>
<dbReference type="SUPFAM" id="SSF81383">
    <property type="entry name" value="F-box domain"/>
    <property type="match status" value="1"/>
</dbReference>
<dbReference type="SMART" id="SM00256">
    <property type="entry name" value="FBOX"/>
    <property type="match status" value="1"/>
</dbReference>
<dbReference type="InterPro" id="IPR055357">
    <property type="entry name" value="LRR_At1g61320_AtMIF1"/>
</dbReference>
<dbReference type="EMBL" id="QZWG01000008">
    <property type="protein sequence ID" value="RZB99491.1"/>
    <property type="molecule type" value="Genomic_DNA"/>
</dbReference>
<evidence type="ECO:0000259" key="1">
    <source>
        <dbReference type="PROSITE" id="PS50181"/>
    </source>
</evidence>